<dbReference type="AlphaFoldDB" id="A0A8T2NIU9"/>
<proteinExistence type="predicted"/>
<keyword evidence="3" id="KW-1185">Reference proteome</keyword>
<comment type="caution">
    <text evidence="2">The sequence shown here is derived from an EMBL/GenBank/DDBJ whole genome shotgun (WGS) entry which is preliminary data.</text>
</comment>
<reference evidence="2" key="1">
    <citation type="thesis" date="2021" institute="BYU ScholarsArchive" country="Provo, UT, USA">
        <title>Applications of and Algorithms for Genome Assembly and Genomic Analyses with an Emphasis on Marine Teleosts.</title>
        <authorList>
            <person name="Pickett B.D."/>
        </authorList>
    </citation>
    <scope>NUCLEOTIDE SEQUENCE</scope>
    <source>
        <strain evidence="2">HI-2016</strain>
    </source>
</reference>
<evidence type="ECO:0000313" key="3">
    <source>
        <dbReference type="Proteomes" id="UP000824540"/>
    </source>
</evidence>
<dbReference type="EMBL" id="JAFBMS010001368">
    <property type="protein sequence ID" value="KAG9329217.1"/>
    <property type="molecule type" value="Genomic_DNA"/>
</dbReference>
<sequence length="163" mass="17021">MALEKALILTLSGKAEDAMGSLLVWVHRGLSVTASAHCSAVWSVHIVHGCADWISATIGPGRFLTPAIPTETDCCSGTGPNGFSVSDYRLVGRRLGWGTRGREGRAQSSDVAASQEIEGLVLTAVSRLELIPEAELPFILQLQSHDGLAQGAAVLGDNAQSGT</sequence>
<name>A0A8T2NIU9_9TELE</name>
<evidence type="ECO:0000313" key="2">
    <source>
        <dbReference type="EMBL" id="KAG9339200.1"/>
    </source>
</evidence>
<organism evidence="2 3">
    <name type="scientific">Albula glossodonta</name>
    <name type="common">roundjaw bonefish</name>
    <dbReference type="NCBI Taxonomy" id="121402"/>
    <lineage>
        <taxon>Eukaryota</taxon>
        <taxon>Metazoa</taxon>
        <taxon>Chordata</taxon>
        <taxon>Craniata</taxon>
        <taxon>Vertebrata</taxon>
        <taxon>Euteleostomi</taxon>
        <taxon>Actinopterygii</taxon>
        <taxon>Neopterygii</taxon>
        <taxon>Teleostei</taxon>
        <taxon>Albuliformes</taxon>
        <taxon>Albulidae</taxon>
        <taxon>Albula</taxon>
    </lineage>
</organism>
<protein>
    <submittedName>
        <fullName evidence="2">Uncharacterized protein</fullName>
    </submittedName>
</protein>
<dbReference type="Proteomes" id="UP000824540">
    <property type="component" value="Unassembled WGS sequence"/>
</dbReference>
<evidence type="ECO:0000313" key="1">
    <source>
        <dbReference type="EMBL" id="KAG9329217.1"/>
    </source>
</evidence>
<gene>
    <name evidence="1" type="ORF">JZ751_006463</name>
    <name evidence="2" type="ORF">JZ751_024059</name>
</gene>
<accession>A0A8T2NIU9</accession>
<dbReference type="EMBL" id="JAFBMS010000057">
    <property type="protein sequence ID" value="KAG9339200.1"/>
    <property type="molecule type" value="Genomic_DNA"/>
</dbReference>